<accession>A0A0M0J7V4</accession>
<dbReference type="EMBL" id="JWZX01003262">
    <property type="protein sequence ID" value="KOO22671.1"/>
    <property type="molecule type" value="Genomic_DNA"/>
</dbReference>
<dbReference type="InterPro" id="IPR036869">
    <property type="entry name" value="J_dom_sf"/>
</dbReference>
<gene>
    <name evidence="2" type="ORF">Ctob_006588</name>
</gene>
<dbReference type="PROSITE" id="PS50076">
    <property type="entry name" value="DNAJ_2"/>
    <property type="match status" value="1"/>
</dbReference>
<dbReference type="Proteomes" id="UP000037460">
    <property type="component" value="Unassembled WGS sequence"/>
</dbReference>
<dbReference type="CDD" id="cd06257">
    <property type="entry name" value="DnaJ"/>
    <property type="match status" value="1"/>
</dbReference>
<dbReference type="InterPro" id="IPR001623">
    <property type="entry name" value="DnaJ_domain"/>
</dbReference>
<keyword evidence="3" id="KW-1185">Reference proteome</keyword>
<dbReference type="SUPFAM" id="SSF46565">
    <property type="entry name" value="Chaperone J-domain"/>
    <property type="match status" value="1"/>
</dbReference>
<dbReference type="PANTHER" id="PTHR44157">
    <property type="entry name" value="DNAJ HOMOLOG SUBFAMILY C MEMBER 11"/>
    <property type="match status" value="1"/>
</dbReference>
<organism evidence="2 3">
    <name type="scientific">Chrysochromulina tobinii</name>
    <dbReference type="NCBI Taxonomy" id="1460289"/>
    <lineage>
        <taxon>Eukaryota</taxon>
        <taxon>Haptista</taxon>
        <taxon>Haptophyta</taxon>
        <taxon>Prymnesiophyceae</taxon>
        <taxon>Prymnesiales</taxon>
        <taxon>Chrysochromulinaceae</taxon>
        <taxon>Chrysochromulina</taxon>
    </lineage>
</organism>
<comment type="caution">
    <text evidence="2">The sequence shown here is derived from an EMBL/GenBank/DDBJ whole genome shotgun (WGS) entry which is preliminary data.</text>
</comment>
<dbReference type="Pfam" id="PF00226">
    <property type="entry name" value="DnaJ"/>
    <property type="match status" value="1"/>
</dbReference>
<sequence>MGDDLYATLGVESSASEDDIRRAYRRLSMTYHPDRRLDPEEQRAAAPLWLRISSAYDVLADSRKRMVYDELGPEHLQQGLAVLSDKVMTPDELHREWRRTKARAAESEHFGRMGITGSIVLSASVQRLLQPDDVHMPLWRRCVPELSSVAMDQEMTMRLDPKNSLTLSNQAVTKHGLGGSTLRLGFKRMLSPRSTLQLSTSLSHEP</sequence>
<dbReference type="AlphaFoldDB" id="A0A0M0J7V4"/>
<dbReference type="SMART" id="SM00271">
    <property type="entry name" value="DnaJ"/>
    <property type="match status" value="1"/>
</dbReference>
<dbReference type="PANTHER" id="PTHR44157:SF1">
    <property type="entry name" value="DNAJ HOMOLOG SUBFAMILY C MEMBER 11"/>
    <property type="match status" value="1"/>
</dbReference>
<name>A0A0M0J7V4_9EUKA</name>
<dbReference type="InterPro" id="IPR052243">
    <property type="entry name" value="Mito_inner_membrane_organizer"/>
</dbReference>
<evidence type="ECO:0000313" key="3">
    <source>
        <dbReference type="Proteomes" id="UP000037460"/>
    </source>
</evidence>
<evidence type="ECO:0000313" key="2">
    <source>
        <dbReference type="EMBL" id="KOO22671.1"/>
    </source>
</evidence>
<dbReference type="GO" id="GO:0005739">
    <property type="term" value="C:mitochondrion"/>
    <property type="evidence" value="ECO:0007669"/>
    <property type="project" value="GOC"/>
</dbReference>
<evidence type="ECO:0000259" key="1">
    <source>
        <dbReference type="PROSITE" id="PS50076"/>
    </source>
</evidence>
<dbReference type="Gene3D" id="1.10.287.110">
    <property type="entry name" value="DnaJ domain"/>
    <property type="match status" value="1"/>
</dbReference>
<feature type="domain" description="J" evidence="1">
    <location>
        <begin position="4"/>
        <end position="72"/>
    </location>
</feature>
<dbReference type="GO" id="GO:0042407">
    <property type="term" value="P:cristae formation"/>
    <property type="evidence" value="ECO:0007669"/>
    <property type="project" value="TreeGrafter"/>
</dbReference>
<dbReference type="PRINTS" id="PR00625">
    <property type="entry name" value="JDOMAIN"/>
</dbReference>
<protein>
    <submittedName>
        <fullName evidence="2">DNAj-like subfamily c member 11-like protein</fullName>
    </submittedName>
</protein>
<proteinExistence type="predicted"/>
<dbReference type="OrthoDB" id="10250354at2759"/>
<reference evidence="3" key="1">
    <citation type="journal article" date="2015" name="PLoS Genet.">
        <title>Genome Sequence and Transcriptome Analyses of Chrysochromulina tobin: Metabolic Tools for Enhanced Algal Fitness in the Prominent Order Prymnesiales (Haptophyceae).</title>
        <authorList>
            <person name="Hovde B.T."/>
            <person name="Deodato C.R."/>
            <person name="Hunsperger H.M."/>
            <person name="Ryken S.A."/>
            <person name="Yost W."/>
            <person name="Jha R.K."/>
            <person name="Patterson J."/>
            <person name="Monnat R.J. Jr."/>
            <person name="Barlow S.B."/>
            <person name="Starkenburg S.R."/>
            <person name="Cattolico R.A."/>
        </authorList>
    </citation>
    <scope>NUCLEOTIDE SEQUENCE</scope>
    <source>
        <strain evidence="3">CCMP291</strain>
    </source>
</reference>